<dbReference type="AlphaFoldDB" id="A0A256JQQ4"/>
<evidence type="ECO:0000313" key="2">
    <source>
        <dbReference type="EMBL" id="OYR60406.1"/>
    </source>
</evidence>
<keyword evidence="1" id="KW-0812">Transmembrane</keyword>
<evidence type="ECO:0000313" key="3">
    <source>
        <dbReference type="EMBL" id="OYR71188.1"/>
    </source>
</evidence>
<feature type="transmembrane region" description="Helical" evidence="1">
    <location>
        <begin position="165"/>
        <end position="183"/>
    </location>
</feature>
<dbReference type="EMBL" id="FZNK01000022">
    <property type="protein sequence ID" value="SNR76281.1"/>
    <property type="molecule type" value="Genomic_DNA"/>
</dbReference>
<dbReference type="Proteomes" id="UP000216758">
    <property type="component" value="Unassembled WGS sequence"/>
</dbReference>
<reference evidence="3" key="2">
    <citation type="submission" date="2017-05" db="EMBL/GenBank/DDBJ databases">
        <authorList>
            <person name="Song R."/>
            <person name="Chenine A.L."/>
            <person name="Ruprecht R.M."/>
        </authorList>
    </citation>
    <scope>NUCLEOTIDE SEQUENCE</scope>
    <source>
        <strain evidence="3">Ec15</strain>
        <strain evidence="4">G37</strain>
        <strain evidence="2">Ga36</strain>
    </source>
</reference>
<reference evidence="5 6" key="3">
    <citation type="submission" date="2017-06" db="EMBL/GenBank/DDBJ databases">
        <authorList>
            <person name="Kim H.J."/>
            <person name="Triplett B.A."/>
        </authorList>
    </citation>
    <scope>NUCLEOTIDE SEQUENCE [LARGE SCALE GENOMIC DNA]</scope>
    <source>
        <strain evidence="5 6">DSM 19316</strain>
    </source>
</reference>
<feature type="transmembrane region" description="Helical" evidence="1">
    <location>
        <begin position="98"/>
        <end position="126"/>
    </location>
</feature>
<evidence type="ECO:0000313" key="6">
    <source>
        <dbReference type="Proteomes" id="UP000198297"/>
    </source>
</evidence>
<dbReference type="Proteomes" id="UP000198297">
    <property type="component" value="Unassembled WGS sequence"/>
</dbReference>
<keyword evidence="1" id="KW-0472">Membrane</keyword>
<proteinExistence type="predicted"/>
<dbReference type="RefSeq" id="WP_089309340.1">
    <property type="nucleotide sequence ID" value="NZ_FZNK01000022.1"/>
</dbReference>
<evidence type="ECO:0000313" key="5">
    <source>
        <dbReference type="EMBL" id="SNR76281.1"/>
    </source>
</evidence>
<dbReference type="PANTHER" id="PTHR43471:SF1">
    <property type="entry name" value="ABC TRANSPORTER PERMEASE PROTEIN NOSY-RELATED"/>
    <property type="match status" value="1"/>
</dbReference>
<keyword evidence="1" id="KW-1133">Transmembrane helix</keyword>
<dbReference type="GO" id="GO:0005886">
    <property type="term" value="C:plasma membrane"/>
    <property type="evidence" value="ECO:0007669"/>
    <property type="project" value="UniProtKB-SubCell"/>
</dbReference>
<dbReference type="EMBL" id="NHPB01000011">
    <property type="protein sequence ID" value="OYR72651.1"/>
    <property type="molecule type" value="Genomic_DNA"/>
</dbReference>
<accession>A0A256JQQ4</accession>
<dbReference type="EMBL" id="NHOZ01000144">
    <property type="protein sequence ID" value="OYR60406.1"/>
    <property type="molecule type" value="Genomic_DNA"/>
</dbReference>
<evidence type="ECO:0000313" key="9">
    <source>
        <dbReference type="Proteomes" id="UP000216925"/>
    </source>
</evidence>
<accession>A0A238Z000</accession>
<reference evidence="7 8" key="1">
    <citation type="journal article" date="2014" name="Front. Microbiol.">
        <title>Population and genomic analysis of the genus Halorubrum.</title>
        <authorList>
            <person name="Fullmer M.S."/>
            <person name="Soucy S.M."/>
            <person name="Swithers K.S."/>
            <person name="Makkay A.M."/>
            <person name="Wheeler R."/>
            <person name="Ventosa A."/>
            <person name="Gogarten J.P."/>
            <person name="Papke R.T."/>
        </authorList>
    </citation>
    <scope>NUCLEOTIDE SEQUENCE [LARGE SCALE GENOMIC DNA]</scope>
    <source>
        <strain evidence="3 9">Ec15</strain>
        <strain evidence="4 8">G37</strain>
        <strain evidence="2 7">Ga36</strain>
    </source>
</reference>
<dbReference type="Proteomes" id="UP000215731">
    <property type="component" value="Unassembled WGS sequence"/>
</dbReference>
<evidence type="ECO:0000256" key="1">
    <source>
        <dbReference type="SAM" id="Phobius"/>
    </source>
</evidence>
<name>A0A256JQQ4_HALEZ</name>
<evidence type="ECO:0000313" key="4">
    <source>
        <dbReference type="EMBL" id="OYR72651.1"/>
    </source>
</evidence>
<feature type="transmembrane region" description="Helical" evidence="1">
    <location>
        <begin position="20"/>
        <end position="41"/>
    </location>
</feature>
<dbReference type="GO" id="GO:0140359">
    <property type="term" value="F:ABC-type transporter activity"/>
    <property type="evidence" value="ECO:0007669"/>
    <property type="project" value="InterPro"/>
</dbReference>
<protein>
    <submittedName>
        <fullName evidence="5">ABC-2 type transport system permease protein</fullName>
    </submittedName>
</protein>
<dbReference type="Pfam" id="PF12679">
    <property type="entry name" value="ABC2_membrane_2"/>
    <property type="match status" value="1"/>
</dbReference>
<organism evidence="3 9">
    <name type="scientific">Halorubrum ezzemoulense</name>
    <name type="common">Halorubrum chaoviator</name>
    <dbReference type="NCBI Taxonomy" id="337243"/>
    <lineage>
        <taxon>Archaea</taxon>
        <taxon>Methanobacteriati</taxon>
        <taxon>Methanobacteriota</taxon>
        <taxon>Stenosarchaea group</taxon>
        <taxon>Halobacteria</taxon>
        <taxon>Halobacteriales</taxon>
        <taxon>Haloferacaceae</taxon>
        <taxon>Halorubrum</taxon>
    </lineage>
</organism>
<sequence>MNWHYIAQTDLRELSRSKLIWLATAIVAGLCGLGTAVPALVTDGSGLSYTLGVETLFITLGTVVPFVALGLGYRVIAGARESGTMRFLLGLPNRRLDVVLGMALSRVAATIGVTGIGGVVGLLVLVGLYDSTSLGPPLLVVVGLVTVGVVYAVVGVAISASVDSSTGAVGGAFGAYVVLFFFWERIPQAVYWLVNGSFPSGDTRPGWFAFLTRLNPGTAIGDLTVARFEWMRNAEYVSVRQTSDLIEGDVPFYLSEPAGVVVVLIWIVAPIIVGYWSFRNR</sequence>
<dbReference type="PANTHER" id="PTHR43471">
    <property type="entry name" value="ABC TRANSPORTER PERMEASE"/>
    <property type="match status" value="1"/>
</dbReference>
<evidence type="ECO:0000313" key="8">
    <source>
        <dbReference type="Proteomes" id="UP000216758"/>
    </source>
</evidence>
<feature type="transmembrane region" description="Helical" evidence="1">
    <location>
        <begin position="56"/>
        <end position="77"/>
    </location>
</feature>
<dbReference type="OrthoDB" id="86287at2157"/>
<feature type="transmembrane region" description="Helical" evidence="1">
    <location>
        <begin position="138"/>
        <end position="158"/>
    </location>
</feature>
<gene>
    <name evidence="3" type="ORF">DJ76_15400</name>
    <name evidence="4" type="ORF">DJ78_02260</name>
    <name evidence="2" type="ORF">DJ80_15430</name>
    <name evidence="5" type="ORF">SAMN06266787_12220</name>
</gene>
<feature type="transmembrane region" description="Helical" evidence="1">
    <location>
        <begin position="258"/>
        <end position="278"/>
    </location>
</feature>
<dbReference type="Proteomes" id="UP000216925">
    <property type="component" value="Unassembled WGS sequence"/>
</dbReference>
<evidence type="ECO:0000313" key="7">
    <source>
        <dbReference type="Proteomes" id="UP000215731"/>
    </source>
</evidence>
<dbReference type="EMBL" id="NHPD01000070">
    <property type="protein sequence ID" value="OYR71188.1"/>
    <property type="molecule type" value="Genomic_DNA"/>
</dbReference>